<evidence type="ECO:0000313" key="2">
    <source>
        <dbReference type="EMBL" id="KAF2662775.1"/>
    </source>
</evidence>
<feature type="region of interest" description="Disordered" evidence="1">
    <location>
        <begin position="1"/>
        <end position="24"/>
    </location>
</feature>
<evidence type="ECO:0000313" key="3">
    <source>
        <dbReference type="Proteomes" id="UP000799324"/>
    </source>
</evidence>
<organism evidence="2 3">
    <name type="scientific">Lophiostoma macrostomum CBS 122681</name>
    <dbReference type="NCBI Taxonomy" id="1314788"/>
    <lineage>
        <taxon>Eukaryota</taxon>
        <taxon>Fungi</taxon>
        <taxon>Dikarya</taxon>
        <taxon>Ascomycota</taxon>
        <taxon>Pezizomycotina</taxon>
        <taxon>Dothideomycetes</taxon>
        <taxon>Pleosporomycetidae</taxon>
        <taxon>Pleosporales</taxon>
        <taxon>Lophiostomataceae</taxon>
        <taxon>Lophiostoma</taxon>
    </lineage>
</organism>
<feature type="compositionally biased region" description="Basic residues" evidence="1">
    <location>
        <begin position="1"/>
        <end position="11"/>
    </location>
</feature>
<accession>A0A6A6TRV0</accession>
<sequence>MTHDHNLRKRRAVEDPPKANPKRKKRVYHLKNGLVSLLRTPSEMVPITKRNAETPLLRLPAEIRNRIFEFALGGNIIDIHKRRGTPRGAFALRSGPSTNVRMLLGVLEVCRQIYHEAPTIPYSYNIFGFYNRDSFPEWCQGRKKAQLDAVRTIAPYTFQAQAWFRGTNLAKWLPGLETVMLQVEYWTPIYRDNKPVPLTETDSASQWYRVGLESIQDSMEILQKANPSLHVEVVGSYDDANKLMGWTLMDMSIVLGEIRKLQMA</sequence>
<keyword evidence="3" id="KW-1185">Reference proteome</keyword>
<dbReference type="AlphaFoldDB" id="A0A6A6TRV0"/>
<dbReference type="PANTHER" id="PTHR38790:SF4">
    <property type="entry name" value="2EXR DOMAIN-CONTAINING PROTEIN"/>
    <property type="match status" value="1"/>
</dbReference>
<gene>
    <name evidence="2" type="ORF">K491DRAFT_709439</name>
</gene>
<reference evidence="2" key="1">
    <citation type="journal article" date="2020" name="Stud. Mycol.">
        <title>101 Dothideomycetes genomes: a test case for predicting lifestyles and emergence of pathogens.</title>
        <authorList>
            <person name="Haridas S."/>
            <person name="Albert R."/>
            <person name="Binder M."/>
            <person name="Bloem J."/>
            <person name="Labutti K."/>
            <person name="Salamov A."/>
            <person name="Andreopoulos B."/>
            <person name="Baker S."/>
            <person name="Barry K."/>
            <person name="Bills G."/>
            <person name="Bluhm B."/>
            <person name="Cannon C."/>
            <person name="Castanera R."/>
            <person name="Culley D."/>
            <person name="Daum C."/>
            <person name="Ezra D."/>
            <person name="Gonzalez J."/>
            <person name="Henrissat B."/>
            <person name="Kuo A."/>
            <person name="Liang C."/>
            <person name="Lipzen A."/>
            <person name="Lutzoni F."/>
            <person name="Magnuson J."/>
            <person name="Mondo S."/>
            <person name="Nolan M."/>
            <person name="Ohm R."/>
            <person name="Pangilinan J."/>
            <person name="Park H.-J."/>
            <person name="Ramirez L."/>
            <person name="Alfaro M."/>
            <person name="Sun H."/>
            <person name="Tritt A."/>
            <person name="Yoshinaga Y."/>
            <person name="Zwiers L.-H."/>
            <person name="Turgeon B."/>
            <person name="Goodwin S."/>
            <person name="Spatafora J."/>
            <person name="Crous P."/>
            <person name="Grigoriev I."/>
        </authorList>
    </citation>
    <scope>NUCLEOTIDE SEQUENCE</scope>
    <source>
        <strain evidence="2">CBS 122681</strain>
    </source>
</reference>
<dbReference type="OrthoDB" id="5413827at2759"/>
<evidence type="ECO:0000256" key="1">
    <source>
        <dbReference type="SAM" id="MobiDB-lite"/>
    </source>
</evidence>
<dbReference type="EMBL" id="MU004288">
    <property type="protein sequence ID" value="KAF2662775.1"/>
    <property type="molecule type" value="Genomic_DNA"/>
</dbReference>
<name>A0A6A6TRV0_9PLEO</name>
<dbReference type="PANTHER" id="PTHR38790">
    <property type="entry name" value="2EXR DOMAIN-CONTAINING PROTEIN-RELATED"/>
    <property type="match status" value="1"/>
</dbReference>
<proteinExistence type="predicted"/>
<dbReference type="Proteomes" id="UP000799324">
    <property type="component" value="Unassembled WGS sequence"/>
</dbReference>
<protein>
    <submittedName>
        <fullName evidence="2">Uncharacterized protein</fullName>
    </submittedName>
</protein>